<protein>
    <submittedName>
        <fullName evidence="4">Dentin sialophosphoprotein-like</fullName>
    </submittedName>
</protein>
<reference evidence="3" key="1">
    <citation type="journal article" date="2013" name="Genetics">
        <title>The draft genome and transcriptome of Panagrellus redivivus are shaped by the harsh demands of a free-living lifestyle.</title>
        <authorList>
            <person name="Srinivasan J."/>
            <person name="Dillman A.R."/>
            <person name="Macchietto M.G."/>
            <person name="Heikkinen L."/>
            <person name="Lakso M."/>
            <person name="Fracchia K.M."/>
            <person name="Antoshechkin I."/>
            <person name="Mortazavi A."/>
            <person name="Wong G."/>
            <person name="Sternberg P.W."/>
        </authorList>
    </citation>
    <scope>NUCLEOTIDE SEQUENCE [LARGE SCALE GENOMIC DNA]</scope>
    <source>
        <strain evidence="3">MT8872</strain>
    </source>
</reference>
<evidence type="ECO:0000313" key="3">
    <source>
        <dbReference type="Proteomes" id="UP000492821"/>
    </source>
</evidence>
<evidence type="ECO:0000256" key="2">
    <source>
        <dbReference type="SAM" id="SignalP"/>
    </source>
</evidence>
<proteinExistence type="predicted"/>
<dbReference type="Proteomes" id="UP000492821">
    <property type="component" value="Unassembled WGS sequence"/>
</dbReference>
<feature type="compositionally biased region" description="Acidic residues" evidence="1">
    <location>
        <begin position="198"/>
        <end position="209"/>
    </location>
</feature>
<organism evidence="3 4">
    <name type="scientific">Panagrellus redivivus</name>
    <name type="common">Microworm</name>
    <dbReference type="NCBI Taxonomy" id="6233"/>
    <lineage>
        <taxon>Eukaryota</taxon>
        <taxon>Metazoa</taxon>
        <taxon>Ecdysozoa</taxon>
        <taxon>Nematoda</taxon>
        <taxon>Chromadorea</taxon>
        <taxon>Rhabditida</taxon>
        <taxon>Tylenchina</taxon>
        <taxon>Panagrolaimomorpha</taxon>
        <taxon>Panagrolaimoidea</taxon>
        <taxon>Panagrolaimidae</taxon>
        <taxon>Panagrellus</taxon>
    </lineage>
</organism>
<keyword evidence="2" id="KW-0732">Signal</keyword>
<feature type="compositionally biased region" description="Basic and acidic residues" evidence="1">
    <location>
        <begin position="124"/>
        <end position="162"/>
    </location>
</feature>
<accession>A0A7E4VMR3</accession>
<feature type="signal peptide" evidence="2">
    <location>
        <begin position="1"/>
        <end position="18"/>
    </location>
</feature>
<evidence type="ECO:0000256" key="1">
    <source>
        <dbReference type="SAM" id="MobiDB-lite"/>
    </source>
</evidence>
<dbReference type="WBParaSite" id="Pan_g23081.t1">
    <property type="protein sequence ID" value="Pan_g23081.t1"/>
    <property type="gene ID" value="Pan_g23081"/>
</dbReference>
<keyword evidence="3" id="KW-1185">Reference proteome</keyword>
<name>A0A7E4VMR3_PANRE</name>
<sequence>MHGISVLVLLLIFVSVAAFKVHDADFSIDEAEDDKVKPSKLKNDGFNGQDIGVKIHGGKKRRNRTPILKQSSISGPAKAKKIDDSLESDKPKDSRRSKGKNGKYNVDNDKYHEVGTHFPNSNNRENRSRDGRTRNPRNSDDRRPNDQTDDVKFGTTESDKPSSETSESPEPDLKIPENSGRYGYSSFPVAVNARSTEDSDDDDDDDDEITSTTDIFDSDETVVYEVTSSHKNREKVDIFNFDRVETTSTSEEPITDSTVEFTDYHDDNQQPTSHVDRFVSGEKLSVDESERSEDCNRIFKALNLCDFYKSSQNLFYRVILDLRHRPQ</sequence>
<feature type="compositionally biased region" description="Basic and acidic residues" evidence="1">
    <location>
        <begin position="106"/>
        <end position="115"/>
    </location>
</feature>
<reference evidence="4" key="2">
    <citation type="submission" date="2020-10" db="UniProtKB">
        <authorList>
            <consortium name="WormBaseParasite"/>
        </authorList>
    </citation>
    <scope>IDENTIFICATION</scope>
</reference>
<dbReference type="AlphaFoldDB" id="A0A7E4VMR3"/>
<feature type="chain" id="PRO_5028879887" evidence="2">
    <location>
        <begin position="19"/>
        <end position="327"/>
    </location>
</feature>
<feature type="region of interest" description="Disordered" evidence="1">
    <location>
        <begin position="31"/>
        <end position="214"/>
    </location>
</feature>
<evidence type="ECO:0000313" key="4">
    <source>
        <dbReference type="WBParaSite" id="Pan_g23081.t1"/>
    </source>
</evidence>
<feature type="compositionally biased region" description="Basic and acidic residues" evidence="1">
    <location>
        <begin position="34"/>
        <end position="43"/>
    </location>
</feature>
<feature type="compositionally biased region" description="Basic and acidic residues" evidence="1">
    <location>
        <begin position="80"/>
        <end position="96"/>
    </location>
</feature>